<accession>A0A1A9N807</accession>
<dbReference type="RefSeq" id="WP_064270358.1">
    <property type="nucleotide sequence ID" value="NZ_LXJZ01000198.1"/>
</dbReference>
<dbReference type="InterPro" id="IPR011051">
    <property type="entry name" value="RmlC_Cupin_sf"/>
</dbReference>
<evidence type="ECO:0000313" key="2">
    <source>
        <dbReference type="EMBL" id="OAJ54810.1"/>
    </source>
</evidence>
<reference evidence="4 5" key="1">
    <citation type="submission" date="2016-04" db="EMBL/GenBank/DDBJ databases">
        <title>Reclassification of Paraburkholderia panaciterrae (Farh et al. 2015) Dobritsa &amp; Samadpour 2016 as a later homotypic synonym of Paraburkholderia ginsengiterrae (Farh et al. 2015) Dobritsa &amp; Samadpour 2016.</title>
        <authorList>
            <person name="Dobritsa A.P."/>
            <person name="Kutumbaka K."/>
            <person name="Samadpour M."/>
        </authorList>
    </citation>
    <scope>NUCLEOTIDE SEQUENCE [LARGE SCALE GENOMIC DNA]</scope>
    <source>
        <strain evidence="3 5">DCY85</strain>
        <strain evidence="2 4">DCY85-1</strain>
    </source>
</reference>
<keyword evidence="4" id="KW-1185">Reference proteome</keyword>
<gene>
    <name evidence="2" type="ORF">A6V36_08155</name>
    <name evidence="3" type="ORF">A6V37_02485</name>
</gene>
<feature type="compositionally biased region" description="Basic and acidic residues" evidence="1">
    <location>
        <begin position="134"/>
        <end position="143"/>
    </location>
</feature>
<dbReference type="OrthoDB" id="7594533at2"/>
<dbReference type="EMBL" id="LXJZ01000198">
    <property type="protein sequence ID" value="OAJ54810.1"/>
    <property type="molecule type" value="Genomic_DNA"/>
</dbReference>
<name>A0A1A9N807_9BURK</name>
<evidence type="ECO:0000313" key="4">
    <source>
        <dbReference type="Proteomes" id="UP000077961"/>
    </source>
</evidence>
<evidence type="ECO:0000313" key="3">
    <source>
        <dbReference type="EMBL" id="OAJ60995.1"/>
    </source>
</evidence>
<dbReference type="EMBL" id="LXKA01000221">
    <property type="protein sequence ID" value="OAJ60995.1"/>
    <property type="molecule type" value="Genomic_DNA"/>
</dbReference>
<protein>
    <submittedName>
        <fullName evidence="3">Cupin</fullName>
    </submittedName>
</protein>
<dbReference type="STRING" id="1462993.A6V36_08155"/>
<organism evidence="3 5">
    <name type="scientific">Paraburkholderia ginsengiterrae</name>
    <dbReference type="NCBI Taxonomy" id="1462993"/>
    <lineage>
        <taxon>Bacteria</taxon>
        <taxon>Pseudomonadati</taxon>
        <taxon>Pseudomonadota</taxon>
        <taxon>Betaproteobacteria</taxon>
        <taxon>Burkholderiales</taxon>
        <taxon>Burkholderiaceae</taxon>
        <taxon>Paraburkholderia</taxon>
    </lineage>
</organism>
<dbReference type="InterPro" id="IPR014710">
    <property type="entry name" value="RmlC-like_jellyroll"/>
</dbReference>
<evidence type="ECO:0000256" key="1">
    <source>
        <dbReference type="SAM" id="MobiDB-lite"/>
    </source>
</evidence>
<comment type="caution">
    <text evidence="3">The sequence shown here is derived from an EMBL/GenBank/DDBJ whole genome shotgun (WGS) entry which is preliminary data.</text>
</comment>
<dbReference type="AlphaFoldDB" id="A0A1A9N807"/>
<evidence type="ECO:0000313" key="5">
    <source>
        <dbReference type="Proteomes" id="UP000078116"/>
    </source>
</evidence>
<sequence>MPKCRIFGVDHALKEVVANGLYMKTMIGETMSVAVIKFVETAGHGLPAKAHSHGEEASLQIRGGCSIFEVHGNGEEIERRLNTGEGMIIPAGLSHYGVNTYEGAGVSMRLNVVTPPRAEYRSDDEAPYYPLANRENESRGNAS</sequence>
<feature type="region of interest" description="Disordered" evidence="1">
    <location>
        <begin position="119"/>
        <end position="143"/>
    </location>
</feature>
<dbReference type="Proteomes" id="UP000077961">
    <property type="component" value="Unassembled WGS sequence"/>
</dbReference>
<proteinExistence type="predicted"/>
<dbReference type="Gene3D" id="2.60.120.10">
    <property type="entry name" value="Jelly Rolls"/>
    <property type="match status" value="1"/>
</dbReference>
<dbReference type="Proteomes" id="UP000078116">
    <property type="component" value="Unassembled WGS sequence"/>
</dbReference>
<dbReference type="SUPFAM" id="SSF51182">
    <property type="entry name" value="RmlC-like cupins"/>
    <property type="match status" value="1"/>
</dbReference>